<evidence type="ECO:0000256" key="5">
    <source>
        <dbReference type="ARBA" id="ARBA00033751"/>
    </source>
</evidence>
<evidence type="ECO:0000256" key="8">
    <source>
        <dbReference type="ARBA" id="ARBA00075789"/>
    </source>
</evidence>
<feature type="domain" description="Metallo-beta-lactamase" evidence="10">
    <location>
        <begin position="133"/>
        <end position="355"/>
    </location>
</feature>
<keyword evidence="3 11" id="KW-0378">Hydrolase</keyword>
<evidence type="ECO:0000259" key="10">
    <source>
        <dbReference type="SMART" id="SM00849"/>
    </source>
</evidence>
<feature type="signal peptide" evidence="9">
    <location>
        <begin position="1"/>
        <end position="30"/>
    </location>
</feature>
<dbReference type="AlphaFoldDB" id="A0A433MFS0"/>
<dbReference type="EMBL" id="RXFT01000002">
    <property type="protein sequence ID" value="RUR66560.1"/>
    <property type="molecule type" value="Genomic_DNA"/>
</dbReference>
<dbReference type="GO" id="GO:0046983">
    <property type="term" value="F:protein dimerization activity"/>
    <property type="evidence" value="ECO:0007669"/>
    <property type="project" value="InterPro"/>
</dbReference>
<dbReference type="SMART" id="SM00849">
    <property type="entry name" value="Lactamase_B"/>
    <property type="match status" value="1"/>
</dbReference>
<dbReference type="PROSITE" id="PS51257">
    <property type="entry name" value="PROKAR_LIPOPROTEIN"/>
    <property type="match status" value="1"/>
</dbReference>
<dbReference type="Gene3D" id="3.60.15.30">
    <property type="entry name" value="Metallo-beta-lactamase domain"/>
    <property type="match status" value="1"/>
</dbReference>
<dbReference type="Pfam" id="PF14863">
    <property type="entry name" value="Alkyl_sulf_dimr"/>
    <property type="match status" value="1"/>
</dbReference>
<name>A0A433MFS0_9BURK</name>
<dbReference type="PANTHER" id="PTHR43223:SF1">
    <property type="entry name" value="ALKYL_ARYL-SULFATASE BDS1"/>
    <property type="match status" value="1"/>
</dbReference>
<evidence type="ECO:0000256" key="2">
    <source>
        <dbReference type="ARBA" id="ARBA00022723"/>
    </source>
</evidence>
<feature type="chain" id="PRO_5019299527" description="Linear primary-alkylsulfatase" evidence="9">
    <location>
        <begin position="31"/>
        <end position="668"/>
    </location>
</feature>
<dbReference type="CDD" id="cd07710">
    <property type="entry name" value="arylsulfatase_Sdsa1-like_MBL-fold"/>
    <property type="match status" value="1"/>
</dbReference>
<gene>
    <name evidence="11" type="ORF">EJP67_05725</name>
</gene>
<protein>
    <recommendedName>
        <fullName evidence="7">Linear primary-alkylsulfatase</fullName>
        <ecNumber evidence="6">3.1.6.21</ecNumber>
    </recommendedName>
    <alternativeName>
        <fullName evidence="8">Type III linear primary-alkylsulfatase</fullName>
    </alternativeName>
</protein>
<keyword evidence="4" id="KW-0862">Zinc</keyword>
<comment type="cofactor">
    <cofactor evidence="1">
        <name>Zn(2+)</name>
        <dbReference type="ChEBI" id="CHEBI:29105"/>
    </cofactor>
</comment>
<dbReference type="OrthoDB" id="9815874at2"/>
<dbReference type="GO" id="GO:0018741">
    <property type="term" value="F:linear primary-alkylsulfatase activity"/>
    <property type="evidence" value="ECO:0007669"/>
    <property type="project" value="UniProtKB-EC"/>
</dbReference>
<dbReference type="GO" id="GO:0046872">
    <property type="term" value="F:metal ion binding"/>
    <property type="evidence" value="ECO:0007669"/>
    <property type="project" value="UniProtKB-KW"/>
</dbReference>
<dbReference type="Pfam" id="PF00753">
    <property type="entry name" value="Lactamase_B"/>
    <property type="match status" value="1"/>
</dbReference>
<dbReference type="EC" id="3.1.6.21" evidence="6"/>
<evidence type="ECO:0000256" key="6">
    <source>
        <dbReference type="ARBA" id="ARBA00066568"/>
    </source>
</evidence>
<dbReference type="Proteomes" id="UP000281118">
    <property type="component" value="Unassembled WGS sequence"/>
</dbReference>
<evidence type="ECO:0000313" key="12">
    <source>
        <dbReference type="Proteomes" id="UP000281118"/>
    </source>
</evidence>
<dbReference type="Gene3D" id="3.30.1050.10">
    <property type="entry name" value="SCP2 sterol-binding domain"/>
    <property type="match status" value="1"/>
</dbReference>
<comment type="caution">
    <text evidence="11">The sequence shown here is derived from an EMBL/GenBank/DDBJ whole genome shotgun (WGS) entry which is preliminary data.</text>
</comment>
<comment type="similarity">
    <text evidence="5">Belongs to the metallo-beta-lactamase superfamily. Type III sulfatase family.</text>
</comment>
<dbReference type="Pfam" id="PF14864">
    <property type="entry name" value="Alkyl_sulf_C"/>
    <property type="match status" value="1"/>
</dbReference>
<dbReference type="InterPro" id="IPR052195">
    <property type="entry name" value="Bact_Alkyl/Aryl-Sulfatase"/>
</dbReference>
<dbReference type="InterPro" id="IPR044097">
    <property type="entry name" value="Bds1/SdsA1_MBL-fold"/>
</dbReference>
<evidence type="ECO:0000256" key="9">
    <source>
        <dbReference type="SAM" id="SignalP"/>
    </source>
</evidence>
<keyword evidence="2" id="KW-0479">Metal-binding</keyword>
<dbReference type="InterPro" id="IPR036527">
    <property type="entry name" value="SCP2_sterol-bd_dom_sf"/>
</dbReference>
<dbReference type="InterPro" id="IPR029228">
    <property type="entry name" value="Alkyl_sulf_dimr"/>
</dbReference>
<sequence length="668" mass="72963">MKSSSPAPSSFSVALVALACALGAPSASFGQTEPKAPEPSTLQANAEMAKTLPFANRQDFEDAMHGFVGTVPDALVPGSGARPVWNMKPYDFLKAEAPADTVNPSLWRQAQLNAIHGLFKVTDRVYQVRGFDLANMTIVEGDSSLIVIDPLLAAETARAALELYYQHRPRKPVGTVIYTHGHADHFGGVKGVIDEADVKAGRVQVLAPSGFMETAVAENILAGNAMSRRSQYQFGTLLPPGPRGQVDTGLGKALARGTMSLIAPTSTIDKPTEERTIDGVQFVFRLVPGSEAPSEMLMYLPQFRVLNMAEDVTHNMHNLYTIRGAEVRDGNLWSKYIDEARVAFGGKAEVLIAQHHWPTFGAERIVDLLKKQRDMYKFINDQSLRLLNQGYTAADIAETLRMPASLEQEWSARGYYGTLRHNAKAVYQKYLGWYDANPANLNPLPPVAYAKKTVEYMGGADAVLARAREDFRKGEFRWVASAMSQVVYADPANRAARELGADALEQMGYQSEAGTWRSAYLVGAMELRNGVPKIAAGNSANADSLKAVSNDLFFDFLGVRLNAARAEGRKMAINWNFTDSNQQFVLTLENSALTHIAGRQPDADATVTLSRATLDAITLKETSFPAAVLAGKVKIDGDRTKLAELMSMLDTFEPMFPVVEPRAQPKNQ</sequence>
<dbReference type="RefSeq" id="WP_126020505.1">
    <property type="nucleotide sequence ID" value="NZ_RXFT01000002.1"/>
</dbReference>
<dbReference type="InterPro" id="IPR036866">
    <property type="entry name" value="RibonucZ/Hydroxyglut_hydro"/>
</dbReference>
<dbReference type="FunFam" id="1.25.40.880:FF:000001">
    <property type="entry name" value="SDS hydrolase SdsA1"/>
    <property type="match status" value="1"/>
</dbReference>
<dbReference type="FunFam" id="3.60.15.30:FF:000001">
    <property type="entry name" value="Alkyl/aryl-sulfatase BDS1"/>
    <property type="match status" value="1"/>
</dbReference>
<dbReference type="SUPFAM" id="SSF56281">
    <property type="entry name" value="Metallo-hydrolase/oxidoreductase"/>
    <property type="match status" value="1"/>
</dbReference>
<dbReference type="SUPFAM" id="SSF55718">
    <property type="entry name" value="SCP-like"/>
    <property type="match status" value="1"/>
</dbReference>
<evidence type="ECO:0000313" key="11">
    <source>
        <dbReference type="EMBL" id="RUR66560.1"/>
    </source>
</evidence>
<evidence type="ECO:0000256" key="1">
    <source>
        <dbReference type="ARBA" id="ARBA00001947"/>
    </source>
</evidence>
<evidence type="ECO:0000256" key="7">
    <source>
        <dbReference type="ARBA" id="ARBA00068034"/>
    </source>
</evidence>
<dbReference type="InterPro" id="IPR001279">
    <property type="entry name" value="Metallo-B-lactamas"/>
</dbReference>
<dbReference type="InterPro" id="IPR038536">
    <property type="entry name" value="Alkyl/aryl-sulf_dimr_sf"/>
</dbReference>
<keyword evidence="9" id="KW-0732">Signal</keyword>
<dbReference type="GO" id="GO:0018909">
    <property type="term" value="P:dodecyl sulfate metabolic process"/>
    <property type="evidence" value="ECO:0007669"/>
    <property type="project" value="InterPro"/>
</dbReference>
<accession>A0A433MFS0</accession>
<dbReference type="InterPro" id="IPR029229">
    <property type="entry name" value="Alkyl_sulf_C"/>
</dbReference>
<evidence type="ECO:0000256" key="3">
    <source>
        <dbReference type="ARBA" id="ARBA00022801"/>
    </source>
</evidence>
<reference evidence="11 12" key="1">
    <citation type="submission" date="2018-12" db="EMBL/GenBank/DDBJ databases">
        <title>The genome sequences of Variovorax guangxiensis DSM 27352.</title>
        <authorList>
            <person name="Gao J."/>
            <person name="Sun J."/>
        </authorList>
    </citation>
    <scope>NUCLEOTIDE SEQUENCE [LARGE SCALE GENOMIC DNA]</scope>
    <source>
        <strain evidence="11 12">DSM 27352</strain>
    </source>
</reference>
<evidence type="ECO:0000256" key="4">
    <source>
        <dbReference type="ARBA" id="ARBA00022833"/>
    </source>
</evidence>
<dbReference type="PANTHER" id="PTHR43223">
    <property type="entry name" value="ALKYL/ARYL-SULFATASE"/>
    <property type="match status" value="1"/>
</dbReference>
<organism evidence="11 12">
    <name type="scientific">Variovorax guangxiensis</name>
    <dbReference type="NCBI Taxonomy" id="1775474"/>
    <lineage>
        <taxon>Bacteria</taxon>
        <taxon>Pseudomonadati</taxon>
        <taxon>Pseudomonadota</taxon>
        <taxon>Betaproteobacteria</taxon>
        <taxon>Burkholderiales</taxon>
        <taxon>Comamonadaceae</taxon>
        <taxon>Variovorax</taxon>
    </lineage>
</organism>
<dbReference type="Gene3D" id="1.25.40.880">
    <property type="entry name" value="Alkyl sulfatase, dimerisation domain"/>
    <property type="match status" value="1"/>
</dbReference>
<proteinExistence type="inferred from homology"/>